<reference evidence="2" key="2">
    <citation type="submission" date="2015-01" db="EMBL/GenBank/DDBJ databases">
        <title>Evolutionary Origins and Diversification of the Mycorrhizal Mutualists.</title>
        <authorList>
            <consortium name="DOE Joint Genome Institute"/>
            <consortium name="Mycorrhizal Genomics Consortium"/>
            <person name="Kohler A."/>
            <person name="Kuo A."/>
            <person name="Nagy L.G."/>
            <person name="Floudas D."/>
            <person name="Copeland A."/>
            <person name="Barry K.W."/>
            <person name="Cichocki N."/>
            <person name="Veneault-Fourrey C."/>
            <person name="LaButti K."/>
            <person name="Lindquist E.A."/>
            <person name="Lipzen A."/>
            <person name="Lundell T."/>
            <person name="Morin E."/>
            <person name="Murat C."/>
            <person name="Riley R."/>
            <person name="Ohm R."/>
            <person name="Sun H."/>
            <person name="Tunlid A."/>
            <person name="Henrissat B."/>
            <person name="Grigoriev I.V."/>
            <person name="Hibbett D.S."/>
            <person name="Martin F."/>
        </authorList>
    </citation>
    <scope>NUCLEOTIDE SEQUENCE [LARGE SCALE GENOMIC DNA]</scope>
    <source>
        <strain evidence="2">MAFF 305830</strain>
    </source>
</reference>
<name>A0A0C3B7D0_SERVB</name>
<organism evidence="1 2">
    <name type="scientific">Serendipita vermifera MAFF 305830</name>
    <dbReference type="NCBI Taxonomy" id="933852"/>
    <lineage>
        <taxon>Eukaryota</taxon>
        <taxon>Fungi</taxon>
        <taxon>Dikarya</taxon>
        <taxon>Basidiomycota</taxon>
        <taxon>Agaricomycotina</taxon>
        <taxon>Agaricomycetes</taxon>
        <taxon>Sebacinales</taxon>
        <taxon>Serendipitaceae</taxon>
        <taxon>Serendipita</taxon>
    </lineage>
</organism>
<dbReference type="AlphaFoldDB" id="A0A0C3B7D0"/>
<evidence type="ECO:0008006" key="3">
    <source>
        <dbReference type="Google" id="ProtNLM"/>
    </source>
</evidence>
<accession>A0A0C3B7D0</accession>
<evidence type="ECO:0000313" key="1">
    <source>
        <dbReference type="EMBL" id="KIM27386.1"/>
    </source>
</evidence>
<protein>
    <recommendedName>
        <fullName evidence="3">F-box domain-containing protein</fullName>
    </recommendedName>
</protein>
<dbReference type="Proteomes" id="UP000054097">
    <property type="component" value="Unassembled WGS sequence"/>
</dbReference>
<keyword evidence="2" id="KW-1185">Reference proteome</keyword>
<dbReference type="HOGENOM" id="CLU_015287_0_0_1"/>
<dbReference type="OrthoDB" id="3365698at2759"/>
<sequence>MANKRIHAVFSAQELMPLEIWTQCLFEACHGPNYMAKLLNLTTVSKKWNEVIMRIQTLWAYINVNESDEDSEATIALFLHLSGKTQLTLAISMPLSGHWSAILNLLYPHKARIRNIILISTKDTPMSCYQYKSTSDSGDSEPGWVLNRVIEELDLFAMKQKFNITSDIPLQPEMLLPSSVQLPSGNWLILSASFGTTSLKKRGRRFIKPHQIALSIVNLPDIGRYSSTLGHLEHLHIVSETHDYVKAPPTYVDSTISLRFPLLTTLQYHARFQPALSQLITARSRLQYLDIQIGILDVIGVIDALEVATSLRGFTLTLLILEYDLDASGKKRPYYPRNITNTISKKRTPSWCLINVEKFKCEIKHYEGKEVPGTLHVDYLWRVFHAIFPNLRHLVWNLPMQSRTLLTSLSRQKQLTHFESMAVPPSSYNQGTRVTLSSLESLSVNDARIFDGVGISNLSHLSMRWYDEFEIPAGIGLMQLQSLTIATGNNVKRPVKISPKDFPLLQSISITFHGPRSSFNLPDLPNLIEVRISTRFPAFTQGIKLCTSLMCEPEICPKLERIHLDSFIQWDILFVLLKRRNFGRSPAISKIRELGLPQVAPRFRSVLTSLLQQQEAPSDLIFYRVLEELPIWQAQRRLLDENIAGCVHCVYMGTPGCQEPVKPPRFPFEYEKDNRKDQNSSIVELYELFSVPEWGASGKTPITCSVHDQGWMEKCTGDVLMWEIMAREWSKLHHRTFMCHKRPSANLVTSDHDIIVEECSRGMDLESLLTELQSITKSCAGAPYDNNSVEKLVDTVRGCLSAGRKGPVHNGQRRKRRA</sequence>
<proteinExistence type="predicted"/>
<gene>
    <name evidence="1" type="ORF">M408DRAFT_169467</name>
</gene>
<dbReference type="EMBL" id="KN824299">
    <property type="protein sequence ID" value="KIM27386.1"/>
    <property type="molecule type" value="Genomic_DNA"/>
</dbReference>
<evidence type="ECO:0000313" key="2">
    <source>
        <dbReference type="Proteomes" id="UP000054097"/>
    </source>
</evidence>
<reference evidence="1 2" key="1">
    <citation type="submission" date="2014-04" db="EMBL/GenBank/DDBJ databases">
        <authorList>
            <consortium name="DOE Joint Genome Institute"/>
            <person name="Kuo A."/>
            <person name="Zuccaro A."/>
            <person name="Kohler A."/>
            <person name="Nagy L.G."/>
            <person name="Floudas D."/>
            <person name="Copeland A."/>
            <person name="Barry K.W."/>
            <person name="Cichocki N."/>
            <person name="Veneault-Fourrey C."/>
            <person name="LaButti K."/>
            <person name="Lindquist E.A."/>
            <person name="Lipzen A."/>
            <person name="Lundell T."/>
            <person name="Morin E."/>
            <person name="Murat C."/>
            <person name="Sun H."/>
            <person name="Tunlid A."/>
            <person name="Henrissat B."/>
            <person name="Grigoriev I.V."/>
            <person name="Hibbett D.S."/>
            <person name="Martin F."/>
            <person name="Nordberg H.P."/>
            <person name="Cantor M.N."/>
            <person name="Hua S.X."/>
        </authorList>
    </citation>
    <scope>NUCLEOTIDE SEQUENCE [LARGE SCALE GENOMIC DNA]</scope>
    <source>
        <strain evidence="1 2">MAFF 305830</strain>
    </source>
</reference>
<dbReference type="STRING" id="933852.A0A0C3B7D0"/>